<sequence length="141" mass="15681">MYLEPYLNSYYKSYQNIITLSDMPTGPLADMVAMISAPKLSPFQQSSPFASNIHNCVYVLLRYPKSQGGAGVSSGALKRSDMFMGADDIPSVFGYLRTHGYSIDTELTKMMNKSRIEIGGISDVRYSGDRKMICMFSFISP</sequence>
<dbReference type="EMBL" id="MN740891">
    <property type="protein sequence ID" value="QHU16870.1"/>
    <property type="molecule type" value="Genomic_DNA"/>
</dbReference>
<reference evidence="1" key="1">
    <citation type="journal article" date="2020" name="Nature">
        <title>Giant virus diversity and host interactions through global metagenomics.</title>
        <authorList>
            <person name="Schulz F."/>
            <person name="Roux S."/>
            <person name="Paez-Espino D."/>
            <person name="Jungbluth S."/>
            <person name="Walsh D.A."/>
            <person name="Denef V.J."/>
            <person name="McMahon K.D."/>
            <person name="Konstantinidis K.T."/>
            <person name="Eloe-Fadrosh E.A."/>
            <person name="Kyrpides N.C."/>
            <person name="Woyke T."/>
        </authorList>
    </citation>
    <scope>NUCLEOTIDE SEQUENCE</scope>
    <source>
        <strain evidence="1">GVMAG-S-3300012000-53</strain>
    </source>
</reference>
<proteinExistence type="predicted"/>
<accession>A0A6C0KJL5</accession>
<protein>
    <submittedName>
        <fullName evidence="1">Uncharacterized protein</fullName>
    </submittedName>
</protein>
<name>A0A6C0KJL5_9ZZZZ</name>
<organism evidence="1">
    <name type="scientific">viral metagenome</name>
    <dbReference type="NCBI Taxonomy" id="1070528"/>
    <lineage>
        <taxon>unclassified sequences</taxon>
        <taxon>metagenomes</taxon>
        <taxon>organismal metagenomes</taxon>
    </lineage>
</organism>
<evidence type="ECO:0000313" key="1">
    <source>
        <dbReference type="EMBL" id="QHU16870.1"/>
    </source>
</evidence>
<dbReference type="AlphaFoldDB" id="A0A6C0KJL5"/>